<organism evidence="2 3">
    <name type="scientific">Candidimonas nitroreducens</name>
    <dbReference type="NCBI Taxonomy" id="683354"/>
    <lineage>
        <taxon>Bacteria</taxon>
        <taxon>Pseudomonadati</taxon>
        <taxon>Pseudomonadota</taxon>
        <taxon>Betaproteobacteria</taxon>
        <taxon>Burkholderiales</taxon>
        <taxon>Alcaligenaceae</taxon>
        <taxon>Candidimonas</taxon>
    </lineage>
</organism>
<dbReference type="PANTHER" id="PTHR47572:SF5">
    <property type="entry name" value="BLR2277 PROTEIN"/>
    <property type="match status" value="1"/>
</dbReference>
<dbReference type="Pfam" id="PF08450">
    <property type="entry name" value="SGL"/>
    <property type="match status" value="1"/>
</dbReference>
<comment type="caution">
    <text evidence="2">The sequence shown here is derived from an EMBL/GenBank/DDBJ whole genome shotgun (WGS) entry which is preliminary data.</text>
</comment>
<dbReference type="InterPro" id="IPR013658">
    <property type="entry name" value="SGL"/>
</dbReference>
<dbReference type="EMBL" id="NJIH01000007">
    <property type="protein sequence ID" value="OWT58983.1"/>
    <property type="molecule type" value="Genomic_DNA"/>
</dbReference>
<dbReference type="RefSeq" id="WP_088603714.1">
    <property type="nucleotide sequence ID" value="NZ_NJIH01000007.1"/>
</dbReference>
<evidence type="ECO:0000259" key="1">
    <source>
        <dbReference type="Pfam" id="PF08450"/>
    </source>
</evidence>
<dbReference type="InterPro" id="IPR051262">
    <property type="entry name" value="SMP-30/CGR1_Lactonase"/>
</dbReference>
<sequence>MKTRIIADDLQFPEGPVCLPDGSVLLVEIRRRTLTRVWPDGRKHIVAELGGGPNGAAIGPDGKCYVCNNGGLHFRKRPDGIMVTAGQAGDYTHGRIERVDIETGKVEELYTHVGSQPIRGPNDLVFDRHGGFYFTDLGKSRARDLDHGSVCYAKADGSSVQEIIFPIAKPNGIGLSPDGNTLYVAETDNARVWAWRLKGPGQLADPVTASNQSPHGSRLIHISPVFARFDSLAVEANGNICVGTLHHGGISVCRPEGGLEEFIPIEADTHVTNICFGGDGMRKAYLTGSWTGTLLEADWPRPGLKLAYQNAARI</sequence>
<dbReference type="SUPFAM" id="SSF63829">
    <property type="entry name" value="Calcium-dependent phosphotriesterase"/>
    <property type="match status" value="1"/>
</dbReference>
<gene>
    <name evidence="2" type="ORF">CEY11_12340</name>
</gene>
<protein>
    <submittedName>
        <fullName evidence="2">Gluconolaconase</fullName>
    </submittedName>
</protein>
<dbReference type="PANTHER" id="PTHR47572">
    <property type="entry name" value="LIPOPROTEIN-RELATED"/>
    <property type="match status" value="1"/>
</dbReference>
<dbReference type="AlphaFoldDB" id="A0A225MFG5"/>
<keyword evidence="3" id="KW-1185">Reference proteome</keyword>
<proteinExistence type="predicted"/>
<dbReference type="InterPro" id="IPR011042">
    <property type="entry name" value="6-blade_b-propeller_TolB-like"/>
</dbReference>
<accession>A0A225MFG5</accession>
<dbReference type="Proteomes" id="UP000214603">
    <property type="component" value="Unassembled WGS sequence"/>
</dbReference>
<dbReference type="OrthoDB" id="502821at2"/>
<name>A0A225MFG5_9BURK</name>
<feature type="domain" description="SMP-30/Gluconolactonase/LRE-like region" evidence="1">
    <location>
        <begin position="12"/>
        <end position="287"/>
    </location>
</feature>
<evidence type="ECO:0000313" key="2">
    <source>
        <dbReference type="EMBL" id="OWT58983.1"/>
    </source>
</evidence>
<reference evidence="3" key="1">
    <citation type="submission" date="2017-06" db="EMBL/GenBank/DDBJ databases">
        <title>Herbaspirillum phytohormonus sp. nov., isolated from the root nodule of Robinia pseudoacacia in lead-zinc mine.</title>
        <authorList>
            <person name="Fan M."/>
            <person name="Lin Y."/>
        </authorList>
    </citation>
    <scope>NUCLEOTIDE SEQUENCE [LARGE SCALE GENOMIC DNA]</scope>
    <source>
        <strain evidence="3">SC-089</strain>
    </source>
</reference>
<evidence type="ECO:0000313" key="3">
    <source>
        <dbReference type="Proteomes" id="UP000214603"/>
    </source>
</evidence>
<dbReference type="Gene3D" id="2.120.10.30">
    <property type="entry name" value="TolB, C-terminal domain"/>
    <property type="match status" value="1"/>
</dbReference>